<reference evidence="5" key="1">
    <citation type="submission" date="2017-03" db="EMBL/GenBank/DDBJ databases">
        <title>Genomes of endolithic fungi from Antarctica.</title>
        <authorList>
            <person name="Coleine C."/>
            <person name="Masonjones S."/>
            <person name="Stajich J.E."/>
        </authorList>
    </citation>
    <scope>NUCLEOTIDE SEQUENCE [LARGE SCALE GENOMIC DNA]</scope>
    <source>
        <strain evidence="5">CCFEE 5527</strain>
    </source>
</reference>
<comment type="caution">
    <text evidence="4">The sequence shown here is derived from an EMBL/GenBank/DDBJ whole genome shotgun (WGS) entry which is preliminary data.</text>
</comment>
<protein>
    <recommendedName>
        <fullName evidence="3">Phosducin domain-containing protein</fullName>
    </recommendedName>
</protein>
<dbReference type="InParanoid" id="A0A1V8TTN2"/>
<dbReference type="OrthoDB" id="70588at2759"/>
<evidence type="ECO:0000313" key="5">
    <source>
        <dbReference type="Proteomes" id="UP000192596"/>
    </source>
</evidence>
<dbReference type="SUPFAM" id="SSF52833">
    <property type="entry name" value="Thioredoxin-like"/>
    <property type="match status" value="1"/>
</dbReference>
<dbReference type="Pfam" id="PF02114">
    <property type="entry name" value="Phosducin"/>
    <property type="match status" value="1"/>
</dbReference>
<feature type="region of interest" description="Disordered" evidence="2">
    <location>
        <begin position="1"/>
        <end position="116"/>
    </location>
</feature>
<feature type="region of interest" description="Disordered" evidence="2">
    <location>
        <begin position="122"/>
        <end position="141"/>
    </location>
</feature>
<dbReference type="CDD" id="cd02987">
    <property type="entry name" value="Phd_like_Phd"/>
    <property type="match status" value="1"/>
</dbReference>
<feature type="domain" description="Phosducin" evidence="3">
    <location>
        <begin position="74"/>
        <end position="289"/>
    </location>
</feature>
<name>A0A1V8TTN2_9PEZI</name>
<accession>A0A1V8TTN2</accession>
<feature type="compositionally biased region" description="Acidic residues" evidence="2">
    <location>
        <begin position="128"/>
        <end position="141"/>
    </location>
</feature>
<dbReference type="GO" id="GO:0008277">
    <property type="term" value="P:regulation of G protein-coupled receptor signaling pathway"/>
    <property type="evidence" value="ECO:0007669"/>
    <property type="project" value="InterPro"/>
</dbReference>
<dbReference type="InterPro" id="IPR036249">
    <property type="entry name" value="Thioredoxin-like_sf"/>
</dbReference>
<sequence>MATPAQAEFNDIMRDKSHRSNHPEDDNDDARSFLNLSDDDEDRTPPASIQDPDEYIPRASMSSGRPTIPRTRYGANTGPKGVISDAQNYRDSQRVHRTSLRSTSTLPQHIGQKLSRREQILEEKRGEEDDEDDEFGLEDGDGEFMSKWREGRLKELQGGGFESKMHSRVRQRRLYGAMVTVDGDGYLEAVEGSGGDTVVVVYIYDDISQVSQAIEDCLQTLAQKHQDVRFVKLHYQDAEMEPAGVPALIAYRAGEKFAGLVPIVGEIPEDAELSALSLESVLQRYEALGRAIGGKKEVVELTSRADIKFFDEKTCPTTLPSTPTESAAQSVRSLVYLFCGVSAMSAQDLLTGLALKSPERTLLRSGELYESQLAIHDKAQLSKLQTPAGTQASEHETAEGSTASTLCFEVECTTTTTSTIELEAASTTNGLLCDIASDHNDGDLDGQMRSDAMVAMQWTVAHDAKLENERRSHLMSLPAELRDRIVEEVVSGQPIELAIGCGPQLQVPRHLLAIAQTCRGARVHAPQAKHQIRVRLRLCQGSLIGEANTCIDRAHGLEEVQRNISPALHMAGIERIKQNGLEVDIGRLPMLGEWRNLEHKRYNELADGISAAWGCLRVVRKTSQRLAPAAQIKVSVDMSGLFMSSCMEACHLGQLRPLIVRYKKEDVDAYFEDLRDQFWWAYRHGRINNSLWGELDARAQMLNWQALELLMGLD</sequence>
<evidence type="ECO:0000256" key="2">
    <source>
        <dbReference type="SAM" id="MobiDB-lite"/>
    </source>
</evidence>
<dbReference type="PANTHER" id="PTHR46052">
    <property type="entry name" value="PHOSDUCIN-LIKE PROTEIN"/>
    <property type="match status" value="1"/>
</dbReference>
<dbReference type="InterPro" id="IPR024253">
    <property type="entry name" value="Phosducin_thioredoxin-like_dom"/>
</dbReference>
<organism evidence="4 5">
    <name type="scientific">Cryoendolithus antarcticus</name>
    <dbReference type="NCBI Taxonomy" id="1507870"/>
    <lineage>
        <taxon>Eukaryota</taxon>
        <taxon>Fungi</taxon>
        <taxon>Dikarya</taxon>
        <taxon>Ascomycota</taxon>
        <taxon>Pezizomycotina</taxon>
        <taxon>Dothideomycetes</taxon>
        <taxon>Dothideomycetidae</taxon>
        <taxon>Cladosporiales</taxon>
        <taxon>Cladosporiaceae</taxon>
        <taxon>Cryoendolithus</taxon>
    </lineage>
</organism>
<dbReference type="EMBL" id="NAJO01000001">
    <property type="protein sequence ID" value="OQO14688.1"/>
    <property type="molecule type" value="Genomic_DNA"/>
</dbReference>
<dbReference type="Gene3D" id="3.40.30.10">
    <property type="entry name" value="Glutaredoxin"/>
    <property type="match status" value="1"/>
</dbReference>
<dbReference type="PANTHER" id="PTHR46052:SF1">
    <property type="entry name" value="PHOSDUCIN-LIKE PROTEIN"/>
    <property type="match status" value="1"/>
</dbReference>
<keyword evidence="5" id="KW-1185">Reference proteome</keyword>
<gene>
    <name evidence="4" type="ORF">B0A48_00069</name>
</gene>
<proteinExistence type="inferred from homology"/>
<dbReference type="STRING" id="1507870.A0A1V8TTN2"/>
<dbReference type="InterPro" id="IPR001200">
    <property type="entry name" value="Phosducin"/>
</dbReference>
<evidence type="ECO:0000259" key="3">
    <source>
        <dbReference type="Pfam" id="PF02114"/>
    </source>
</evidence>
<dbReference type="InterPro" id="IPR051499">
    <property type="entry name" value="Phosducin-like_reg"/>
</dbReference>
<evidence type="ECO:0000256" key="1">
    <source>
        <dbReference type="ARBA" id="ARBA00009686"/>
    </source>
</evidence>
<dbReference type="Proteomes" id="UP000192596">
    <property type="component" value="Unassembled WGS sequence"/>
</dbReference>
<evidence type="ECO:0000313" key="4">
    <source>
        <dbReference type="EMBL" id="OQO14688.1"/>
    </source>
</evidence>
<dbReference type="AlphaFoldDB" id="A0A1V8TTN2"/>
<comment type="similarity">
    <text evidence="1">Belongs to the phosducin family.</text>
</comment>